<dbReference type="GO" id="GO:0019915">
    <property type="term" value="P:lipid storage"/>
    <property type="evidence" value="ECO:0007669"/>
    <property type="project" value="TreeGrafter"/>
</dbReference>
<evidence type="ECO:0000256" key="4">
    <source>
        <dbReference type="ARBA" id="ARBA00022677"/>
    </source>
</evidence>
<keyword evidence="10" id="KW-1185">Reference proteome</keyword>
<dbReference type="PANTHER" id="PTHR33203">
    <property type="entry name" value="OLEOSIN"/>
    <property type="match status" value="1"/>
</dbReference>
<keyword evidence="5 9" id="KW-0812">Transmembrane</keyword>
<keyword evidence="7 9" id="KW-0472">Membrane</keyword>
<evidence type="ECO:0000256" key="2">
    <source>
        <dbReference type="ARBA" id="ARBA00004502"/>
    </source>
</evidence>
<protein>
    <submittedName>
        <fullName evidence="11">LOW QUALITY PROTEIN: oleosin 16 kDa</fullName>
    </submittedName>
</protein>
<dbReference type="GO" id="GO:0009791">
    <property type="term" value="P:post-embryonic development"/>
    <property type="evidence" value="ECO:0007669"/>
    <property type="project" value="UniProtKB-ARBA"/>
</dbReference>
<proteinExistence type="inferred from homology"/>
<dbReference type="Pfam" id="PF01277">
    <property type="entry name" value="Oleosin"/>
    <property type="match status" value="1"/>
</dbReference>
<dbReference type="KEGG" id="dzi:111276404"/>
<comment type="subcellular location">
    <subcellularLocation>
        <location evidence="2">Lipid droplet</location>
    </subcellularLocation>
    <subcellularLocation>
        <location evidence="1">Membrane</location>
        <topology evidence="1">Multi-pass membrane protein</topology>
    </subcellularLocation>
</comment>
<evidence type="ECO:0000256" key="1">
    <source>
        <dbReference type="ARBA" id="ARBA00004141"/>
    </source>
</evidence>
<gene>
    <name evidence="11" type="primary">LOC111276404</name>
</gene>
<dbReference type="GO" id="GO:0016020">
    <property type="term" value="C:membrane"/>
    <property type="evidence" value="ECO:0007669"/>
    <property type="project" value="UniProtKB-SubCell"/>
</dbReference>
<dbReference type="Proteomes" id="UP000515121">
    <property type="component" value="Unplaced"/>
</dbReference>
<comment type="similarity">
    <text evidence="3">Belongs to the oleosin family.</text>
</comment>
<keyword evidence="6 9" id="KW-1133">Transmembrane helix</keyword>
<dbReference type="GO" id="GO:0012511">
    <property type="term" value="C:monolayer-surrounded lipid storage body"/>
    <property type="evidence" value="ECO:0007669"/>
    <property type="project" value="InterPro"/>
</dbReference>
<evidence type="ECO:0000313" key="11">
    <source>
        <dbReference type="RefSeq" id="XP_022717867.1"/>
    </source>
</evidence>
<evidence type="ECO:0000256" key="5">
    <source>
        <dbReference type="ARBA" id="ARBA00022692"/>
    </source>
</evidence>
<feature type="non-terminal residue" evidence="11">
    <location>
        <position position="1"/>
    </location>
</feature>
<sequence>TKPTNEGKTGKHRSIADGYQKHGETHNVAGRSMICASPAAVAVVTAPPQGISSPLLLVFSPLLLLVGLVFAGVLAGFADAAAMALAGVSTLAWMYREVRGSLGVGSSVTERLAELGERVKEQGKDWTGYLQQQMQENSSDTLANRV</sequence>
<dbReference type="PANTHER" id="PTHR33203:SF37">
    <property type="entry name" value="GLYCINE-RICH PROTEIN _ OLEOSIN"/>
    <property type="match status" value="1"/>
</dbReference>
<dbReference type="OrthoDB" id="1000962at2759"/>
<evidence type="ECO:0000313" key="10">
    <source>
        <dbReference type="Proteomes" id="UP000515121"/>
    </source>
</evidence>
<name>A0A6P5WQ87_DURZI</name>
<dbReference type="GeneID" id="111276404"/>
<dbReference type="GO" id="GO:0048608">
    <property type="term" value="P:reproductive structure development"/>
    <property type="evidence" value="ECO:0007669"/>
    <property type="project" value="UniProtKB-ARBA"/>
</dbReference>
<accession>A0A6P5WQ87</accession>
<evidence type="ECO:0000256" key="6">
    <source>
        <dbReference type="ARBA" id="ARBA00022989"/>
    </source>
</evidence>
<organism evidence="10 11">
    <name type="scientific">Durio zibethinus</name>
    <name type="common">Durian</name>
    <dbReference type="NCBI Taxonomy" id="66656"/>
    <lineage>
        <taxon>Eukaryota</taxon>
        <taxon>Viridiplantae</taxon>
        <taxon>Streptophyta</taxon>
        <taxon>Embryophyta</taxon>
        <taxon>Tracheophyta</taxon>
        <taxon>Spermatophyta</taxon>
        <taxon>Magnoliopsida</taxon>
        <taxon>eudicotyledons</taxon>
        <taxon>Gunneridae</taxon>
        <taxon>Pentapetalae</taxon>
        <taxon>rosids</taxon>
        <taxon>malvids</taxon>
        <taxon>Malvales</taxon>
        <taxon>Malvaceae</taxon>
        <taxon>Helicteroideae</taxon>
        <taxon>Durio</taxon>
    </lineage>
</organism>
<feature type="transmembrane region" description="Helical" evidence="9">
    <location>
        <begin position="62"/>
        <end position="95"/>
    </location>
</feature>
<keyword evidence="4" id="KW-0551">Lipid droplet</keyword>
<evidence type="ECO:0000256" key="8">
    <source>
        <dbReference type="SAM" id="MobiDB-lite"/>
    </source>
</evidence>
<evidence type="ECO:0000256" key="7">
    <source>
        <dbReference type="ARBA" id="ARBA00023136"/>
    </source>
</evidence>
<dbReference type="InterPro" id="IPR000136">
    <property type="entry name" value="Oleosin"/>
</dbReference>
<evidence type="ECO:0000256" key="9">
    <source>
        <dbReference type="SAM" id="Phobius"/>
    </source>
</evidence>
<dbReference type="RefSeq" id="XP_022717867.1">
    <property type="nucleotide sequence ID" value="XM_022862132.1"/>
</dbReference>
<dbReference type="AlphaFoldDB" id="A0A6P5WQ87"/>
<evidence type="ECO:0000256" key="3">
    <source>
        <dbReference type="ARBA" id="ARBA00010858"/>
    </source>
</evidence>
<reference evidence="11" key="1">
    <citation type="submission" date="2025-08" db="UniProtKB">
        <authorList>
            <consortium name="RefSeq"/>
        </authorList>
    </citation>
    <scope>IDENTIFICATION</scope>
    <source>
        <tissue evidence="11">Fruit stalk</tissue>
    </source>
</reference>
<feature type="region of interest" description="Disordered" evidence="8">
    <location>
        <begin position="1"/>
        <end position="21"/>
    </location>
</feature>